<sequence length="355" mass="37636">MTLVPETVSAAPGRALAVAAGAAVAVGLGVAAAAARSLAGPRPPPESQWRRVGTLSELALYPLKSGSPIYTDTLLATQQGLCYGQGGLRDRVFVAVNRNGCFVSGRSHPGLLLVEVRAVSRDGKSLDDVVFEFRSSRVPTPLTVDPADLAGFQKKTISVQTNSVSAVDCGDEAAAWIRRAAVDAVVLGEATANADLRLAFFPSQRTDRTPHKMTSPKDMGIYSDVTAFNLLSRSSLAALNAKMSSPAAVARQFRPNFVVDGAAAFEEDGWSWVRIGDKAVFRVVMPCGRCVFTTIDPATGIKSANVEPLRTLNTFRKPNAEQIKKMGENAPMMGLNMSNYSMGEVSVGDPVYVAS</sequence>
<feature type="domain" description="MOSC" evidence="1">
    <location>
        <begin position="196"/>
        <end position="354"/>
    </location>
</feature>
<proteinExistence type="predicted"/>
<dbReference type="PROSITE" id="PS51340">
    <property type="entry name" value="MOSC"/>
    <property type="match status" value="1"/>
</dbReference>
<dbReference type="Proteomes" id="UP000504606">
    <property type="component" value="Unplaced"/>
</dbReference>
<dbReference type="OrthoDB" id="17255at2759"/>
<protein>
    <submittedName>
        <fullName evidence="3">Mitochondrial amidoxime-reducing component 1-like</fullName>
    </submittedName>
</protein>
<dbReference type="GO" id="GO:0030151">
    <property type="term" value="F:molybdenum ion binding"/>
    <property type="evidence" value="ECO:0007669"/>
    <property type="project" value="InterPro"/>
</dbReference>
<dbReference type="SUPFAM" id="SSF141673">
    <property type="entry name" value="MOSC N-terminal domain-like"/>
    <property type="match status" value="1"/>
</dbReference>
<keyword evidence="2" id="KW-1185">Reference proteome</keyword>
<organism evidence="2 3">
    <name type="scientific">Frankliniella occidentalis</name>
    <name type="common">Western flower thrips</name>
    <name type="synonym">Euthrips occidentalis</name>
    <dbReference type="NCBI Taxonomy" id="133901"/>
    <lineage>
        <taxon>Eukaryota</taxon>
        <taxon>Metazoa</taxon>
        <taxon>Ecdysozoa</taxon>
        <taxon>Arthropoda</taxon>
        <taxon>Hexapoda</taxon>
        <taxon>Insecta</taxon>
        <taxon>Pterygota</taxon>
        <taxon>Neoptera</taxon>
        <taxon>Paraneoptera</taxon>
        <taxon>Thysanoptera</taxon>
        <taxon>Terebrantia</taxon>
        <taxon>Thripoidea</taxon>
        <taxon>Thripidae</taxon>
        <taxon>Frankliniella</taxon>
    </lineage>
</organism>
<dbReference type="SUPFAM" id="SSF50800">
    <property type="entry name" value="PK beta-barrel domain-like"/>
    <property type="match status" value="1"/>
</dbReference>
<dbReference type="PANTHER" id="PTHR14237">
    <property type="entry name" value="MOLYBDOPTERIN COFACTOR SULFURASE MOSC"/>
    <property type="match status" value="1"/>
</dbReference>
<gene>
    <name evidence="3" type="primary">LOC127749551</name>
</gene>
<accession>A0A9C6TXC9</accession>
<dbReference type="InterPro" id="IPR011037">
    <property type="entry name" value="Pyrv_Knase-like_insert_dom_sf"/>
</dbReference>
<evidence type="ECO:0000313" key="3">
    <source>
        <dbReference type="RefSeq" id="XP_052124121.1"/>
    </source>
</evidence>
<dbReference type="GO" id="GO:0030170">
    <property type="term" value="F:pyridoxal phosphate binding"/>
    <property type="evidence" value="ECO:0007669"/>
    <property type="project" value="InterPro"/>
</dbReference>
<dbReference type="InterPro" id="IPR005302">
    <property type="entry name" value="MoCF_Sase_C"/>
</dbReference>
<dbReference type="RefSeq" id="XP_052124121.1">
    <property type="nucleotide sequence ID" value="XM_052268161.1"/>
</dbReference>
<dbReference type="GO" id="GO:0003824">
    <property type="term" value="F:catalytic activity"/>
    <property type="evidence" value="ECO:0007669"/>
    <property type="project" value="InterPro"/>
</dbReference>
<name>A0A9C6TXC9_FRAOC</name>
<dbReference type="PANTHER" id="PTHR14237:SF19">
    <property type="entry name" value="MITOCHONDRIAL AMIDOXIME REDUCING COMPONENT 1"/>
    <property type="match status" value="1"/>
</dbReference>
<dbReference type="AlphaFoldDB" id="A0A9C6TXC9"/>
<dbReference type="Pfam" id="PF03476">
    <property type="entry name" value="MOSC_N"/>
    <property type="match status" value="1"/>
</dbReference>
<dbReference type="KEGG" id="foc:127749551"/>
<reference evidence="3" key="1">
    <citation type="submission" date="2025-08" db="UniProtKB">
        <authorList>
            <consortium name="RefSeq"/>
        </authorList>
    </citation>
    <scope>IDENTIFICATION</scope>
    <source>
        <tissue evidence="3">Whole organism</tissue>
    </source>
</reference>
<evidence type="ECO:0000259" key="1">
    <source>
        <dbReference type="PROSITE" id="PS51340"/>
    </source>
</evidence>
<evidence type="ECO:0000313" key="2">
    <source>
        <dbReference type="Proteomes" id="UP000504606"/>
    </source>
</evidence>
<dbReference type="GeneID" id="127749551"/>
<dbReference type="InterPro" id="IPR005303">
    <property type="entry name" value="MOCOS_middle"/>
</dbReference>
<dbReference type="Pfam" id="PF03473">
    <property type="entry name" value="MOSC"/>
    <property type="match status" value="1"/>
</dbReference>